<gene>
    <name evidence="1" type="ORF">A2W52_04645</name>
</gene>
<dbReference type="Proteomes" id="UP000176493">
    <property type="component" value="Unassembled WGS sequence"/>
</dbReference>
<accession>A0A1G2MGZ1</accession>
<name>A0A1G2MGZ1_9BACT</name>
<comment type="caution">
    <text evidence="1">The sequence shown here is derived from an EMBL/GenBank/DDBJ whole genome shotgun (WGS) entry which is preliminary data.</text>
</comment>
<proteinExistence type="predicted"/>
<dbReference type="AlphaFoldDB" id="A0A1G2MGZ1"/>
<evidence type="ECO:0000313" key="1">
    <source>
        <dbReference type="EMBL" id="OHA23166.1"/>
    </source>
</evidence>
<dbReference type="EMBL" id="MHRJ01000014">
    <property type="protein sequence ID" value="OHA23166.1"/>
    <property type="molecule type" value="Genomic_DNA"/>
</dbReference>
<evidence type="ECO:0000313" key="2">
    <source>
        <dbReference type="Proteomes" id="UP000176493"/>
    </source>
</evidence>
<reference evidence="1 2" key="1">
    <citation type="journal article" date="2016" name="Nat. Commun.">
        <title>Thousands of microbial genomes shed light on interconnected biogeochemical processes in an aquifer system.</title>
        <authorList>
            <person name="Anantharaman K."/>
            <person name="Brown C.T."/>
            <person name="Hug L.A."/>
            <person name="Sharon I."/>
            <person name="Castelle C.J."/>
            <person name="Probst A.J."/>
            <person name="Thomas B.C."/>
            <person name="Singh A."/>
            <person name="Wilkins M.J."/>
            <person name="Karaoz U."/>
            <person name="Brodie E.L."/>
            <person name="Williams K.H."/>
            <person name="Hubbard S.S."/>
            <person name="Banfield J.F."/>
        </authorList>
    </citation>
    <scope>NUCLEOTIDE SEQUENCE [LARGE SCALE GENOMIC DNA]</scope>
</reference>
<protein>
    <submittedName>
        <fullName evidence="1">Uncharacterized protein</fullName>
    </submittedName>
</protein>
<organism evidence="1 2">
    <name type="scientific">Candidatus Taylorbacteria bacterium RIFCSPHIGHO2_02_49_25</name>
    <dbReference type="NCBI Taxonomy" id="1802305"/>
    <lineage>
        <taxon>Bacteria</taxon>
        <taxon>Candidatus Tayloriibacteriota</taxon>
    </lineage>
</organism>
<sequence>MKPTGIKQSNIFEKVVRQNGRFFRIRFVIVEREGRMRGKIISCEPVEVIDEIVTVEGKYFFPISSSAQCAPRGKTCLQGIVAPFSKLEFFTSQMTRAPSF</sequence>